<evidence type="ECO:0000313" key="5">
    <source>
        <dbReference type="EMBL" id="CAB4255219.1"/>
    </source>
</evidence>
<dbReference type="OrthoDB" id="348201at2759"/>
<dbReference type="AlphaFoldDB" id="A0A8H2ZH10"/>
<evidence type="ECO:0000256" key="1">
    <source>
        <dbReference type="ARBA" id="ARBA00009953"/>
    </source>
</evidence>
<keyword evidence="6" id="KW-1185">Reference proteome</keyword>
<evidence type="ECO:0000259" key="3">
    <source>
        <dbReference type="Pfam" id="PF08620"/>
    </source>
</evidence>
<feature type="compositionally biased region" description="Acidic residues" evidence="2">
    <location>
        <begin position="183"/>
        <end position="202"/>
    </location>
</feature>
<evidence type="ECO:0000256" key="2">
    <source>
        <dbReference type="SAM" id="MobiDB-lite"/>
    </source>
</evidence>
<dbReference type="EMBL" id="CAEFZW010000006">
    <property type="protein sequence ID" value="CAB4255219.1"/>
    <property type="molecule type" value="Genomic_DNA"/>
</dbReference>
<protein>
    <submittedName>
        <fullName evidence="5">Similar to Saccharomyces cerevisiae YDR527W RBA50 Protein involved in transcription</fullName>
    </submittedName>
</protein>
<sequence length="445" mass="50988">MDLLGDIVEKDPYDDNSRLENPIVHKTKNGFPELYKPKKISSWKQRLQQKKQKNKTTDVASAAVPVKKSLTEAESIHVDNIKKLNDMTDEEIMKEKTDLLNSLDPKLIRNLLKNINKRQDNETPLFAEMEGASGTWVGGFNENLKNLPSLSNKQVNDSLDIVTQSKVQASPVVSPVIQTIANEYDDDDDDDDDVEYPPLDEDDVAPLDYQMAQSIDHTANEDLLKDVHFISPHHHDDDDDDNDTPLDINDPNFDEKLHDRYFPHLPKDIDKLKWMKSTPEDETAKDNAVIESVSDCRFDFNGNLVPPTREITSTTTSALHHHSQDPQLAGYTVLELDHLSRSTYPSQRCIAIQTLGRILYKLGKQSYYQLIPEIDAATYQEDGNIENVMNKIYAMFWEMLKELQTIEWLEFTSIEKNTPNLSVRNYAIDALWLWKQGGGDFRNKK</sequence>
<dbReference type="PANTHER" id="PTHR21483:SF18">
    <property type="entry name" value="RNA POLYMERASE II-ASSOCIATED PROTEIN 1"/>
    <property type="match status" value="1"/>
</dbReference>
<dbReference type="Pfam" id="PF08620">
    <property type="entry name" value="RPAP1_C"/>
    <property type="match status" value="1"/>
</dbReference>
<accession>A0A8H2ZH10</accession>
<organism evidence="5 6">
    <name type="scientific">Maudiozyma barnettii</name>
    <dbReference type="NCBI Taxonomy" id="61262"/>
    <lineage>
        <taxon>Eukaryota</taxon>
        <taxon>Fungi</taxon>
        <taxon>Dikarya</taxon>
        <taxon>Ascomycota</taxon>
        <taxon>Saccharomycotina</taxon>
        <taxon>Saccharomycetes</taxon>
        <taxon>Saccharomycetales</taxon>
        <taxon>Saccharomycetaceae</taxon>
        <taxon>Maudiozyma</taxon>
    </lineage>
</organism>
<feature type="region of interest" description="Disordered" evidence="2">
    <location>
        <begin position="230"/>
        <end position="250"/>
    </location>
</feature>
<gene>
    <name evidence="5" type="ORF">KABA2_06S00396</name>
</gene>
<evidence type="ECO:0000259" key="4">
    <source>
        <dbReference type="Pfam" id="PF08621"/>
    </source>
</evidence>
<comment type="caution">
    <text evidence="5">The sequence shown here is derived from an EMBL/GenBank/DDBJ whole genome shotgun (WGS) entry which is preliminary data.</text>
</comment>
<dbReference type="GO" id="GO:0006366">
    <property type="term" value="P:transcription by RNA polymerase II"/>
    <property type="evidence" value="ECO:0007669"/>
    <property type="project" value="InterPro"/>
</dbReference>
<feature type="domain" description="RPAP1 C-terminal" evidence="3">
    <location>
        <begin position="295"/>
        <end position="362"/>
    </location>
</feature>
<name>A0A8H2ZH10_9SACH</name>
<comment type="similarity">
    <text evidence="1">Belongs to the RPAP1 family.</text>
</comment>
<dbReference type="InterPro" id="IPR013929">
    <property type="entry name" value="RPAP1_C"/>
</dbReference>
<evidence type="ECO:0000313" key="6">
    <source>
        <dbReference type="Proteomes" id="UP000644660"/>
    </source>
</evidence>
<dbReference type="Proteomes" id="UP000644660">
    <property type="component" value="Unassembled WGS sequence"/>
</dbReference>
<dbReference type="RefSeq" id="XP_041407063.1">
    <property type="nucleotide sequence ID" value="XM_041551129.1"/>
</dbReference>
<reference evidence="5 6" key="1">
    <citation type="submission" date="2020-05" db="EMBL/GenBank/DDBJ databases">
        <authorList>
            <person name="Casaregola S."/>
            <person name="Devillers H."/>
            <person name="Grondin C."/>
        </authorList>
    </citation>
    <scope>NUCLEOTIDE SEQUENCE [LARGE SCALE GENOMIC DNA]</scope>
    <source>
        <strain evidence="5 6">CLIB 1767</strain>
    </source>
</reference>
<feature type="domain" description="RPAP1 N-terminal" evidence="4">
    <location>
        <begin position="74"/>
        <end position="119"/>
    </location>
</feature>
<dbReference type="InterPro" id="IPR039913">
    <property type="entry name" value="RPAP1/Rba50"/>
</dbReference>
<feature type="region of interest" description="Disordered" evidence="2">
    <location>
        <begin position="182"/>
        <end position="202"/>
    </location>
</feature>
<dbReference type="GeneID" id="64858255"/>
<dbReference type="PANTHER" id="PTHR21483">
    <property type="entry name" value="RNA POLYMERASE II-ASSOCIATED PROTEIN 1"/>
    <property type="match status" value="1"/>
</dbReference>
<proteinExistence type="inferred from homology"/>
<dbReference type="Pfam" id="PF08621">
    <property type="entry name" value="RPAP1_N"/>
    <property type="match status" value="1"/>
</dbReference>
<dbReference type="InterPro" id="IPR013930">
    <property type="entry name" value="RPAP1_N"/>
</dbReference>